<evidence type="ECO:0000313" key="2">
    <source>
        <dbReference type="Proteomes" id="UP001603857"/>
    </source>
</evidence>
<proteinExistence type="predicted"/>
<organism evidence="1 2">
    <name type="scientific">Flemingia macrophylla</name>
    <dbReference type="NCBI Taxonomy" id="520843"/>
    <lineage>
        <taxon>Eukaryota</taxon>
        <taxon>Viridiplantae</taxon>
        <taxon>Streptophyta</taxon>
        <taxon>Embryophyta</taxon>
        <taxon>Tracheophyta</taxon>
        <taxon>Spermatophyta</taxon>
        <taxon>Magnoliopsida</taxon>
        <taxon>eudicotyledons</taxon>
        <taxon>Gunneridae</taxon>
        <taxon>Pentapetalae</taxon>
        <taxon>rosids</taxon>
        <taxon>fabids</taxon>
        <taxon>Fabales</taxon>
        <taxon>Fabaceae</taxon>
        <taxon>Papilionoideae</taxon>
        <taxon>50 kb inversion clade</taxon>
        <taxon>NPAAA clade</taxon>
        <taxon>indigoferoid/millettioid clade</taxon>
        <taxon>Phaseoleae</taxon>
        <taxon>Flemingia</taxon>
    </lineage>
</organism>
<sequence>MNEAVVAPCASHINLPKQSLHITVAEDKMKTNDVGALEPGGEGTAKVSRSKDLSEASKFLNSSQAMSGSVSSSKWRELLIYKKATVESAKEVWDFGRTLGLVCEGDEEEVTNAIHC</sequence>
<protein>
    <submittedName>
        <fullName evidence="1">Uncharacterized protein</fullName>
    </submittedName>
</protein>
<evidence type="ECO:0000313" key="1">
    <source>
        <dbReference type="EMBL" id="KAL2319438.1"/>
    </source>
</evidence>
<name>A0ABD1L7E5_9FABA</name>
<dbReference type="Proteomes" id="UP001603857">
    <property type="component" value="Unassembled WGS sequence"/>
</dbReference>
<dbReference type="AlphaFoldDB" id="A0ABD1L7E5"/>
<keyword evidence="2" id="KW-1185">Reference proteome</keyword>
<reference evidence="1 2" key="1">
    <citation type="submission" date="2024-08" db="EMBL/GenBank/DDBJ databases">
        <title>Insights into the chromosomal genome structure of Flemingia macrophylla.</title>
        <authorList>
            <person name="Ding Y."/>
            <person name="Zhao Y."/>
            <person name="Bi W."/>
            <person name="Wu M."/>
            <person name="Zhao G."/>
            <person name="Gong Y."/>
            <person name="Li W."/>
            <person name="Zhang P."/>
        </authorList>
    </citation>
    <scope>NUCLEOTIDE SEQUENCE [LARGE SCALE GENOMIC DNA]</scope>
    <source>
        <strain evidence="1">DYQJB</strain>
        <tissue evidence="1">Leaf</tissue>
    </source>
</reference>
<comment type="caution">
    <text evidence="1">The sequence shown here is derived from an EMBL/GenBank/DDBJ whole genome shotgun (WGS) entry which is preliminary data.</text>
</comment>
<gene>
    <name evidence="1" type="ORF">Fmac_028407</name>
</gene>
<dbReference type="EMBL" id="JBGMDY010000010">
    <property type="protein sequence ID" value="KAL2319438.1"/>
    <property type="molecule type" value="Genomic_DNA"/>
</dbReference>
<accession>A0ABD1L7E5</accession>